<keyword evidence="1" id="KW-1133">Transmembrane helix</keyword>
<evidence type="ECO:0000313" key="3">
    <source>
        <dbReference type="Proteomes" id="UP000708208"/>
    </source>
</evidence>
<dbReference type="AlphaFoldDB" id="A0A8J2P6R0"/>
<keyword evidence="1" id="KW-0472">Membrane</keyword>
<proteinExistence type="predicted"/>
<gene>
    <name evidence="2" type="ORF">AFUS01_LOCUS21804</name>
</gene>
<dbReference type="Proteomes" id="UP000708208">
    <property type="component" value="Unassembled WGS sequence"/>
</dbReference>
<evidence type="ECO:0008006" key="4">
    <source>
        <dbReference type="Google" id="ProtNLM"/>
    </source>
</evidence>
<keyword evidence="1" id="KW-0812">Transmembrane</keyword>
<name>A0A8J2P6R0_9HEXA</name>
<keyword evidence="3" id="KW-1185">Reference proteome</keyword>
<protein>
    <recommendedName>
        <fullName evidence="4">Dipeptidyl aminopeptidase-like protein 6</fullName>
    </recommendedName>
</protein>
<dbReference type="EMBL" id="CAJVCH010247520">
    <property type="protein sequence ID" value="CAG7733354.1"/>
    <property type="molecule type" value="Genomic_DNA"/>
</dbReference>
<reference evidence="2" key="1">
    <citation type="submission" date="2021-06" db="EMBL/GenBank/DDBJ databases">
        <authorList>
            <person name="Hodson N. C."/>
            <person name="Mongue J. A."/>
            <person name="Jaron S. K."/>
        </authorList>
    </citation>
    <scope>NUCLEOTIDE SEQUENCE</scope>
</reference>
<sequence>ELVAATPSQRNWKGILIALLVICAVCGLILFSIVLLAPPDDGPRVKGRKVTLADIISSRFSNHAFNGSWVSGKTMPFYTSF</sequence>
<accession>A0A8J2P6R0</accession>
<dbReference type="OrthoDB" id="16520at2759"/>
<feature type="non-terminal residue" evidence="2">
    <location>
        <position position="1"/>
    </location>
</feature>
<evidence type="ECO:0000313" key="2">
    <source>
        <dbReference type="EMBL" id="CAG7733354.1"/>
    </source>
</evidence>
<comment type="caution">
    <text evidence="2">The sequence shown here is derived from an EMBL/GenBank/DDBJ whole genome shotgun (WGS) entry which is preliminary data.</text>
</comment>
<evidence type="ECO:0000256" key="1">
    <source>
        <dbReference type="SAM" id="Phobius"/>
    </source>
</evidence>
<organism evidence="2 3">
    <name type="scientific">Allacma fusca</name>
    <dbReference type="NCBI Taxonomy" id="39272"/>
    <lineage>
        <taxon>Eukaryota</taxon>
        <taxon>Metazoa</taxon>
        <taxon>Ecdysozoa</taxon>
        <taxon>Arthropoda</taxon>
        <taxon>Hexapoda</taxon>
        <taxon>Collembola</taxon>
        <taxon>Symphypleona</taxon>
        <taxon>Sminthuridae</taxon>
        <taxon>Allacma</taxon>
    </lineage>
</organism>
<feature type="transmembrane region" description="Helical" evidence="1">
    <location>
        <begin position="15"/>
        <end position="38"/>
    </location>
</feature>